<sequence length="124" mass="13746">MTTNHLDLTDLLWAAEELHGDPQPDDLGSLIAACARTRAEAFGYEVYQSVHLKAAALMQTIALLQPLEHENKTLAFGAARSFMAANGFRLRPKQEQLREVLATLQPGAEGVRVLAKHLDRWAQQ</sequence>
<dbReference type="Gene3D" id="1.20.120.1870">
    <property type="entry name" value="Fic/DOC protein, Fido domain"/>
    <property type="match status" value="1"/>
</dbReference>
<accession>A0ABW6RGZ0</accession>
<evidence type="ECO:0000313" key="1">
    <source>
        <dbReference type="EMBL" id="MFF3340798.1"/>
    </source>
</evidence>
<comment type="caution">
    <text evidence="1">The sequence shown here is derived from an EMBL/GenBank/DDBJ whole genome shotgun (WGS) entry which is preliminary data.</text>
</comment>
<dbReference type="EMBL" id="JBIAPK010000005">
    <property type="protein sequence ID" value="MFF3340798.1"/>
    <property type="molecule type" value="Genomic_DNA"/>
</dbReference>
<dbReference type="InterPro" id="IPR053737">
    <property type="entry name" value="Type_II_TA_Toxin"/>
</dbReference>
<proteinExistence type="predicted"/>
<gene>
    <name evidence="1" type="ORF">ACFYWW_18995</name>
</gene>
<reference evidence="1 2" key="1">
    <citation type="submission" date="2024-10" db="EMBL/GenBank/DDBJ databases">
        <title>The Natural Products Discovery Center: Release of the First 8490 Sequenced Strains for Exploring Actinobacteria Biosynthetic Diversity.</title>
        <authorList>
            <person name="Kalkreuter E."/>
            <person name="Kautsar S.A."/>
            <person name="Yang D."/>
            <person name="Bader C.D."/>
            <person name="Teijaro C.N."/>
            <person name="Fluegel L."/>
            <person name="Davis C.M."/>
            <person name="Simpson J.R."/>
            <person name="Lauterbach L."/>
            <person name="Steele A.D."/>
            <person name="Gui C."/>
            <person name="Meng S."/>
            <person name="Li G."/>
            <person name="Viehrig K."/>
            <person name="Ye F."/>
            <person name="Su P."/>
            <person name="Kiefer A.F."/>
            <person name="Nichols A."/>
            <person name="Cepeda A.J."/>
            <person name="Yan W."/>
            <person name="Fan B."/>
            <person name="Jiang Y."/>
            <person name="Adhikari A."/>
            <person name="Zheng C.-J."/>
            <person name="Schuster L."/>
            <person name="Cowan T.M."/>
            <person name="Smanski M.J."/>
            <person name="Chevrette M.G."/>
            <person name="De Carvalho L.P.S."/>
            <person name="Shen B."/>
        </authorList>
    </citation>
    <scope>NUCLEOTIDE SEQUENCE [LARGE SCALE GENOMIC DNA]</scope>
    <source>
        <strain evidence="1 2">NPDC003029</strain>
    </source>
</reference>
<name>A0ABW6RGZ0_9ACTN</name>
<dbReference type="Proteomes" id="UP001601976">
    <property type="component" value="Unassembled WGS sequence"/>
</dbReference>
<protein>
    <submittedName>
        <fullName evidence="1">Fic family toxin-antitoxin system, toxin component</fullName>
    </submittedName>
</protein>
<evidence type="ECO:0000313" key="2">
    <source>
        <dbReference type="Proteomes" id="UP001601976"/>
    </source>
</evidence>
<organism evidence="1 2">
    <name type="scientific">Streptomyces flavidovirens</name>
    <dbReference type="NCBI Taxonomy" id="67298"/>
    <lineage>
        <taxon>Bacteria</taxon>
        <taxon>Bacillati</taxon>
        <taxon>Actinomycetota</taxon>
        <taxon>Actinomycetes</taxon>
        <taxon>Kitasatosporales</taxon>
        <taxon>Streptomycetaceae</taxon>
        <taxon>Streptomyces</taxon>
    </lineage>
</organism>
<keyword evidence="2" id="KW-1185">Reference proteome</keyword>
<dbReference type="RefSeq" id="WP_214900283.1">
    <property type="nucleotide sequence ID" value="NZ_JBEXNP010000009.1"/>
</dbReference>